<protein>
    <recommendedName>
        <fullName evidence="4">PIN domain-containing protein</fullName>
    </recommendedName>
</protein>
<evidence type="ECO:0000313" key="3">
    <source>
        <dbReference type="Proteomes" id="UP000799424"/>
    </source>
</evidence>
<feature type="compositionally biased region" description="Basic and acidic residues" evidence="1">
    <location>
        <begin position="187"/>
        <end position="201"/>
    </location>
</feature>
<evidence type="ECO:0008006" key="4">
    <source>
        <dbReference type="Google" id="ProtNLM"/>
    </source>
</evidence>
<feature type="compositionally biased region" description="Polar residues" evidence="1">
    <location>
        <begin position="176"/>
        <end position="185"/>
    </location>
</feature>
<dbReference type="EMBL" id="MU006232">
    <property type="protein sequence ID" value="KAF2823410.1"/>
    <property type="molecule type" value="Genomic_DNA"/>
</dbReference>
<proteinExistence type="predicted"/>
<dbReference type="OrthoDB" id="5361617at2759"/>
<organism evidence="2 3">
    <name type="scientific">Ophiobolus disseminans</name>
    <dbReference type="NCBI Taxonomy" id="1469910"/>
    <lineage>
        <taxon>Eukaryota</taxon>
        <taxon>Fungi</taxon>
        <taxon>Dikarya</taxon>
        <taxon>Ascomycota</taxon>
        <taxon>Pezizomycotina</taxon>
        <taxon>Dothideomycetes</taxon>
        <taxon>Pleosporomycetidae</taxon>
        <taxon>Pleosporales</taxon>
        <taxon>Pleosporineae</taxon>
        <taxon>Phaeosphaeriaceae</taxon>
        <taxon>Ophiobolus</taxon>
    </lineage>
</organism>
<evidence type="ECO:0000256" key="1">
    <source>
        <dbReference type="SAM" id="MobiDB-lite"/>
    </source>
</evidence>
<reference evidence="2" key="1">
    <citation type="journal article" date="2020" name="Stud. Mycol.">
        <title>101 Dothideomycetes genomes: a test case for predicting lifestyles and emergence of pathogens.</title>
        <authorList>
            <person name="Haridas S."/>
            <person name="Albert R."/>
            <person name="Binder M."/>
            <person name="Bloem J."/>
            <person name="Labutti K."/>
            <person name="Salamov A."/>
            <person name="Andreopoulos B."/>
            <person name="Baker S."/>
            <person name="Barry K."/>
            <person name="Bills G."/>
            <person name="Bluhm B."/>
            <person name="Cannon C."/>
            <person name="Castanera R."/>
            <person name="Culley D."/>
            <person name="Daum C."/>
            <person name="Ezra D."/>
            <person name="Gonzalez J."/>
            <person name="Henrissat B."/>
            <person name="Kuo A."/>
            <person name="Liang C."/>
            <person name="Lipzen A."/>
            <person name="Lutzoni F."/>
            <person name="Magnuson J."/>
            <person name="Mondo S."/>
            <person name="Nolan M."/>
            <person name="Ohm R."/>
            <person name="Pangilinan J."/>
            <person name="Park H.-J."/>
            <person name="Ramirez L."/>
            <person name="Alfaro M."/>
            <person name="Sun H."/>
            <person name="Tritt A."/>
            <person name="Yoshinaga Y."/>
            <person name="Zwiers L.-H."/>
            <person name="Turgeon B."/>
            <person name="Goodwin S."/>
            <person name="Spatafora J."/>
            <person name="Crous P."/>
            <person name="Grigoriev I."/>
        </authorList>
    </citation>
    <scope>NUCLEOTIDE SEQUENCE</scope>
    <source>
        <strain evidence="2">CBS 113818</strain>
    </source>
</reference>
<gene>
    <name evidence="2" type="ORF">CC86DRAFT_396197</name>
</gene>
<keyword evidence="3" id="KW-1185">Reference proteome</keyword>
<feature type="compositionally biased region" description="Basic and acidic residues" evidence="1">
    <location>
        <begin position="313"/>
        <end position="329"/>
    </location>
</feature>
<feature type="compositionally biased region" description="Low complexity" evidence="1">
    <location>
        <begin position="378"/>
        <end position="394"/>
    </location>
</feature>
<dbReference type="AlphaFoldDB" id="A0A6A6ZQM6"/>
<feature type="region of interest" description="Disordered" evidence="1">
    <location>
        <begin position="156"/>
        <end position="201"/>
    </location>
</feature>
<sequence length="450" mass="50053">MRRSTFPPRAAKADVALRAPEPPTRKIFNCIVDDTALIAGVKKSTRDGIRKWVSQGSICLYVPLHTLGHIQCLKTGTERVNADSREAVKWLDDITSVPGDIANRVRLQGGDEEYPTWAEVEKFLLPETLLSMEDSESEEDDYHEDLESSFNALDVSDESSISSTHSMDEAPKTPESPRSSLSNNVKPADDTEPKEKADSPVMEALDHTARNSSEFPRAEKASKGAVPAYLQPLFRHILWRINKEENPDAALESFILLTNDPTKQAIAQKFGIRVKRLEQLRDAVAREDREYRNHLTIYQLETQGKSTPTTPKTAERPKSSHTPDLKPIENSDDEDVVLFRRVPPRGPAATMKNEHVIDPNDFGRANPHHSPRGGRGGHIPPRGRGGPLPFRGRGNFAARGAYVPPGPAFRPPPAPRHDPNQPLDPNSFTRPAIRANPVRGGHGRKLWEPN</sequence>
<name>A0A6A6ZQM6_9PLEO</name>
<feature type="region of interest" description="Disordered" evidence="1">
    <location>
        <begin position="345"/>
        <end position="450"/>
    </location>
</feature>
<feature type="compositionally biased region" description="Pro residues" evidence="1">
    <location>
        <begin position="404"/>
        <end position="414"/>
    </location>
</feature>
<evidence type="ECO:0000313" key="2">
    <source>
        <dbReference type="EMBL" id="KAF2823410.1"/>
    </source>
</evidence>
<dbReference type="Proteomes" id="UP000799424">
    <property type="component" value="Unassembled WGS sequence"/>
</dbReference>
<feature type="compositionally biased region" description="Polar residues" evidence="1">
    <location>
        <begin position="300"/>
        <end position="312"/>
    </location>
</feature>
<feature type="region of interest" description="Disordered" evidence="1">
    <location>
        <begin position="300"/>
        <end position="331"/>
    </location>
</feature>
<accession>A0A6A6ZQM6</accession>